<feature type="region of interest" description="Disordered" evidence="1">
    <location>
        <begin position="366"/>
        <end position="410"/>
    </location>
</feature>
<dbReference type="InterPro" id="IPR006944">
    <property type="entry name" value="Phage/GTA_portal"/>
</dbReference>
<dbReference type="Gene3D" id="3.30.1120.70">
    <property type="match status" value="1"/>
</dbReference>
<dbReference type="AlphaFoldDB" id="A0A2D2BYM5"/>
<gene>
    <name evidence="2" type="ORF">PYTT13_05575</name>
</gene>
<dbReference type="EMBL" id="CP024422">
    <property type="protein sequence ID" value="ATQ55333.1"/>
    <property type="molecule type" value="Genomic_DNA"/>
</dbReference>
<name>A0A2D2BYM5_9RHOB</name>
<protein>
    <submittedName>
        <fullName evidence="2">Phage portal protein</fullName>
    </submittedName>
</protein>
<evidence type="ECO:0000256" key="1">
    <source>
        <dbReference type="SAM" id="MobiDB-lite"/>
    </source>
</evidence>
<dbReference type="Gene3D" id="3.40.140.120">
    <property type="match status" value="1"/>
</dbReference>
<dbReference type="Pfam" id="PF04860">
    <property type="entry name" value="Phage_portal"/>
    <property type="match status" value="1"/>
</dbReference>
<dbReference type="RefSeq" id="WP_099648469.1">
    <property type="nucleotide sequence ID" value="NZ_CAJGAB010000008.1"/>
</dbReference>
<dbReference type="Gene3D" id="1.20.1270.210">
    <property type="match status" value="1"/>
</dbReference>
<dbReference type="InterPro" id="IPR006427">
    <property type="entry name" value="Portal_HK97"/>
</dbReference>
<evidence type="ECO:0000313" key="2">
    <source>
        <dbReference type="EMBL" id="ATQ55333.1"/>
    </source>
</evidence>
<dbReference type="GeneID" id="78897142"/>
<dbReference type="NCBIfam" id="TIGR01537">
    <property type="entry name" value="portal_HK97"/>
    <property type="match status" value="1"/>
</dbReference>
<sequence>MWPFTRKTQPTEQKSLASPDAAMLAAFGLTEATSTGIVVSQADAMQVPAVANAVQLISEAVASLDVTVKRIEGKDEVDVPDHPLVQLLQGEPNEWTSGFELIRQIVRDALMDDRGGLAWVNRVNGEPREIIRYRRSVLQFDLDLETGERKYRLGNRPIVARDVIHLLPPLERAPLTLAREAIGIAVALDRHAAKLFSRGARPSGALLIPKGMGEEAIKATRAAWRLAHEGEDQGRTAFLYDGMTFEPFTFNSTDAQFLENRKFQIQEIGRAFNIPSPMLGDLERATWSNSEQKGREFLSYTLEPWLRGLEGALRRALFSDEERANHVIRFDRDDLTRADLATRATTISSLISSQVINPNESREWLGLPPREGGDAFLNPHISEAKPDQQAGSEDASKTGPIPDEDDNATE</sequence>
<accession>A0A2D2BYM5</accession>
<evidence type="ECO:0000313" key="3">
    <source>
        <dbReference type="Proteomes" id="UP000229314"/>
    </source>
</evidence>
<proteinExistence type="predicted"/>
<reference evidence="2 3" key="1">
    <citation type="submission" date="2017-10" db="EMBL/GenBank/DDBJ databases">
        <title>Complete genome sequence of Paracoccus yeei TT13 isolated from human skin.</title>
        <authorList>
            <person name="Lee K."/>
            <person name="Lim J.Y."/>
            <person name="Hwang I."/>
        </authorList>
    </citation>
    <scope>NUCLEOTIDE SEQUENCE [LARGE SCALE GENOMIC DNA]</scope>
    <source>
        <strain evidence="2 3">TT13</strain>
    </source>
</reference>
<organism evidence="2 3">
    <name type="scientific">Paracoccus yeei</name>
    <dbReference type="NCBI Taxonomy" id="147645"/>
    <lineage>
        <taxon>Bacteria</taxon>
        <taxon>Pseudomonadati</taxon>
        <taxon>Pseudomonadota</taxon>
        <taxon>Alphaproteobacteria</taxon>
        <taxon>Rhodobacterales</taxon>
        <taxon>Paracoccaceae</taxon>
        <taxon>Paracoccus</taxon>
    </lineage>
</organism>
<dbReference type="Proteomes" id="UP000229314">
    <property type="component" value="Chromosome"/>
</dbReference>